<evidence type="ECO:0000313" key="3">
    <source>
        <dbReference type="Proteomes" id="UP000314294"/>
    </source>
</evidence>
<feature type="compositionally biased region" description="Basic and acidic residues" evidence="1">
    <location>
        <begin position="38"/>
        <end position="56"/>
    </location>
</feature>
<name>A0A4Z2DYW2_9TELE</name>
<dbReference type="EMBL" id="SRLO01026137">
    <property type="protein sequence ID" value="TNN21734.1"/>
    <property type="molecule type" value="Genomic_DNA"/>
</dbReference>
<accession>A0A4Z2DYW2</accession>
<reference evidence="2 3" key="1">
    <citation type="submission" date="2019-03" db="EMBL/GenBank/DDBJ databases">
        <title>First draft genome of Liparis tanakae, snailfish: a comprehensive survey of snailfish specific genes.</title>
        <authorList>
            <person name="Kim W."/>
            <person name="Song I."/>
            <person name="Jeong J.-H."/>
            <person name="Kim D."/>
            <person name="Kim S."/>
            <person name="Ryu S."/>
            <person name="Song J.Y."/>
            <person name="Lee S.K."/>
        </authorList>
    </citation>
    <scope>NUCLEOTIDE SEQUENCE [LARGE SCALE GENOMIC DNA]</scope>
    <source>
        <tissue evidence="2">Muscle</tissue>
    </source>
</reference>
<evidence type="ECO:0000313" key="2">
    <source>
        <dbReference type="EMBL" id="TNN21734.1"/>
    </source>
</evidence>
<sequence>MVKLIVTSPEDGGGLKGNTSTCPMRPSVTSHRSNSENIGRKREAEKDNLAEQRGGDGVKFMIPRPRISHFTVCRHLRCVDTEQFTSSESLCSVTGEDGDVVREKRGTSSRSSLLS</sequence>
<evidence type="ECO:0000256" key="1">
    <source>
        <dbReference type="SAM" id="MobiDB-lite"/>
    </source>
</evidence>
<keyword evidence="3" id="KW-1185">Reference proteome</keyword>
<dbReference type="Proteomes" id="UP000314294">
    <property type="component" value="Unassembled WGS sequence"/>
</dbReference>
<feature type="compositionally biased region" description="Polar residues" evidence="1">
    <location>
        <begin position="17"/>
        <end position="37"/>
    </location>
</feature>
<proteinExistence type="predicted"/>
<gene>
    <name evidence="2" type="ORF">EYF80_068154</name>
</gene>
<feature type="region of interest" description="Disordered" evidence="1">
    <location>
        <begin position="88"/>
        <end position="115"/>
    </location>
</feature>
<dbReference type="AlphaFoldDB" id="A0A4Z2DYW2"/>
<protein>
    <submittedName>
        <fullName evidence="2">Uncharacterized protein</fullName>
    </submittedName>
</protein>
<organism evidence="2 3">
    <name type="scientific">Liparis tanakae</name>
    <name type="common">Tanaka's snailfish</name>
    <dbReference type="NCBI Taxonomy" id="230148"/>
    <lineage>
        <taxon>Eukaryota</taxon>
        <taxon>Metazoa</taxon>
        <taxon>Chordata</taxon>
        <taxon>Craniata</taxon>
        <taxon>Vertebrata</taxon>
        <taxon>Euteleostomi</taxon>
        <taxon>Actinopterygii</taxon>
        <taxon>Neopterygii</taxon>
        <taxon>Teleostei</taxon>
        <taxon>Neoteleostei</taxon>
        <taxon>Acanthomorphata</taxon>
        <taxon>Eupercaria</taxon>
        <taxon>Perciformes</taxon>
        <taxon>Cottioidei</taxon>
        <taxon>Cottales</taxon>
        <taxon>Liparidae</taxon>
        <taxon>Liparis</taxon>
    </lineage>
</organism>
<comment type="caution">
    <text evidence="2">The sequence shown here is derived from an EMBL/GenBank/DDBJ whole genome shotgun (WGS) entry which is preliminary data.</text>
</comment>
<feature type="region of interest" description="Disordered" evidence="1">
    <location>
        <begin position="1"/>
        <end position="57"/>
    </location>
</feature>